<comment type="caution">
    <text evidence="9">The sequence shown here is derived from an EMBL/GenBank/DDBJ whole genome shotgun (WGS) entry which is preliminary data.</text>
</comment>
<keyword evidence="5 7" id="KW-1133">Transmembrane helix</keyword>
<dbReference type="RefSeq" id="WP_119600195.1">
    <property type="nucleotide sequence ID" value="NZ_QXQA01000007.1"/>
</dbReference>
<keyword evidence="3" id="KW-1003">Cell membrane</keyword>
<evidence type="ECO:0000256" key="1">
    <source>
        <dbReference type="ARBA" id="ARBA00004651"/>
    </source>
</evidence>
<name>A0A3A1V4L5_9BACL</name>
<sequence>MRWKRLAFGDRVMVVMIYSFLILLSFTALYPFWNALVVSLNVGIDTAKGGITVWPRAFTLDNYKIVTNDDNLLNAFLISIYRTVAGTVLAIFMTALLAYGMTKTYLMGRQGYMVFFVFTMYFGGGLIPTFLLIRSLGLFDSFLVYIIPSLISVWNMIIFRTFFKGLPAGLEESAQIDGCSNWGVFFRIILPLSGPILATLGLFTAVAHWNDWFVPSIYILNEDLLPVQTVLRRLLNANIRDLSGLDSGSLSRIQNSQQFTTRSLVSATMMVVSLPIILVYPFLQKYFVKGVMIGSLKE</sequence>
<feature type="transmembrane region" description="Helical" evidence="7">
    <location>
        <begin position="12"/>
        <end position="33"/>
    </location>
</feature>
<proteinExistence type="inferred from homology"/>
<dbReference type="Pfam" id="PF00528">
    <property type="entry name" value="BPD_transp_1"/>
    <property type="match status" value="1"/>
</dbReference>
<protein>
    <submittedName>
        <fullName evidence="9">Carbohydrate ABC transporter permease</fullName>
    </submittedName>
</protein>
<dbReference type="InterPro" id="IPR035906">
    <property type="entry name" value="MetI-like_sf"/>
</dbReference>
<feature type="domain" description="ABC transmembrane type-1" evidence="8">
    <location>
        <begin position="76"/>
        <end position="280"/>
    </location>
</feature>
<evidence type="ECO:0000256" key="6">
    <source>
        <dbReference type="ARBA" id="ARBA00023136"/>
    </source>
</evidence>
<dbReference type="EMBL" id="QXQA01000007">
    <property type="protein sequence ID" value="RIX52470.1"/>
    <property type="molecule type" value="Genomic_DNA"/>
</dbReference>
<dbReference type="OrthoDB" id="9772609at2"/>
<feature type="transmembrane region" description="Helical" evidence="7">
    <location>
        <begin position="184"/>
        <end position="206"/>
    </location>
</feature>
<dbReference type="PROSITE" id="PS50928">
    <property type="entry name" value="ABC_TM1"/>
    <property type="match status" value="1"/>
</dbReference>
<dbReference type="Gene3D" id="1.10.3720.10">
    <property type="entry name" value="MetI-like"/>
    <property type="match status" value="1"/>
</dbReference>
<comment type="similarity">
    <text evidence="7">Belongs to the binding-protein-dependent transport system permease family.</text>
</comment>
<keyword evidence="10" id="KW-1185">Reference proteome</keyword>
<evidence type="ECO:0000256" key="5">
    <source>
        <dbReference type="ARBA" id="ARBA00022989"/>
    </source>
</evidence>
<keyword evidence="2 7" id="KW-0813">Transport</keyword>
<feature type="transmembrane region" description="Helical" evidence="7">
    <location>
        <begin position="264"/>
        <end position="283"/>
    </location>
</feature>
<keyword evidence="6 7" id="KW-0472">Membrane</keyword>
<dbReference type="Proteomes" id="UP000266482">
    <property type="component" value="Unassembled WGS sequence"/>
</dbReference>
<reference evidence="9 10" key="1">
    <citation type="submission" date="2018-09" db="EMBL/GenBank/DDBJ databases">
        <title>Paenibacillus aracenensis nov. sp. isolated from a cave in southern Spain.</title>
        <authorList>
            <person name="Jurado V."/>
            <person name="Gutierrez-Patricio S."/>
            <person name="Gonzalez-Pimentel J.L."/>
            <person name="Miller A.Z."/>
            <person name="Laiz L."/>
            <person name="Saiz-Jimenez C."/>
        </authorList>
    </citation>
    <scope>NUCLEOTIDE SEQUENCE [LARGE SCALE GENOMIC DNA]</scope>
    <source>
        <strain evidence="9 10">DSM 22867</strain>
    </source>
</reference>
<feature type="transmembrane region" description="Helical" evidence="7">
    <location>
        <begin position="112"/>
        <end position="136"/>
    </location>
</feature>
<dbReference type="PANTHER" id="PTHR43744:SF9">
    <property type="entry name" value="POLYGALACTURONAN_RHAMNOGALACTURONAN TRANSPORT SYSTEM PERMEASE PROTEIN YTCP"/>
    <property type="match status" value="1"/>
</dbReference>
<feature type="transmembrane region" description="Helical" evidence="7">
    <location>
        <begin position="142"/>
        <end position="163"/>
    </location>
</feature>
<evidence type="ECO:0000256" key="4">
    <source>
        <dbReference type="ARBA" id="ARBA00022692"/>
    </source>
</evidence>
<gene>
    <name evidence="9" type="ORF">D3P08_13435</name>
</gene>
<organism evidence="9 10">
    <name type="scientific">Paenibacillus nanensis</name>
    <dbReference type="NCBI Taxonomy" id="393251"/>
    <lineage>
        <taxon>Bacteria</taxon>
        <taxon>Bacillati</taxon>
        <taxon>Bacillota</taxon>
        <taxon>Bacilli</taxon>
        <taxon>Bacillales</taxon>
        <taxon>Paenibacillaceae</taxon>
        <taxon>Paenibacillus</taxon>
    </lineage>
</organism>
<keyword evidence="4 7" id="KW-0812">Transmembrane</keyword>
<dbReference type="PANTHER" id="PTHR43744">
    <property type="entry name" value="ABC TRANSPORTER PERMEASE PROTEIN MG189-RELATED-RELATED"/>
    <property type="match status" value="1"/>
</dbReference>
<evidence type="ECO:0000313" key="10">
    <source>
        <dbReference type="Proteomes" id="UP000266482"/>
    </source>
</evidence>
<evidence type="ECO:0000313" key="9">
    <source>
        <dbReference type="EMBL" id="RIX52470.1"/>
    </source>
</evidence>
<evidence type="ECO:0000256" key="2">
    <source>
        <dbReference type="ARBA" id="ARBA00022448"/>
    </source>
</evidence>
<dbReference type="SUPFAM" id="SSF161098">
    <property type="entry name" value="MetI-like"/>
    <property type="match status" value="1"/>
</dbReference>
<evidence type="ECO:0000259" key="8">
    <source>
        <dbReference type="PROSITE" id="PS50928"/>
    </source>
</evidence>
<feature type="transmembrane region" description="Helical" evidence="7">
    <location>
        <begin position="80"/>
        <end position="100"/>
    </location>
</feature>
<evidence type="ECO:0000256" key="3">
    <source>
        <dbReference type="ARBA" id="ARBA00022475"/>
    </source>
</evidence>
<accession>A0A3A1V4L5</accession>
<dbReference type="InterPro" id="IPR000515">
    <property type="entry name" value="MetI-like"/>
</dbReference>
<comment type="subcellular location">
    <subcellularLocation>
        <location evidence="1 7">Cell membrane</location>
        <topology evidence="1 7">Multi-pass membrane protein</topology>
    </subcellularLocation>
</comment>
<dbReference type="AlphaFoldDB" id="A0A3A1V4L5"/>
<dbReference type="GO" id="GO:0055085">
    <property type="term" value="P:transmembrane transport"/>
    <property type="evidence" value="ECO:0007669"/>
    <property type="project" value="InterPro"/>
</dbReference>
<dbReference type="GO" id="GO:0005886">
    <property type="term" value="C:plasma membrane"/>
    <property type="evidence" value="ECO:0007669"/>
    <property type="project" value="UniProtKB-SubCell"/>
</dbReference>
<evidence type="ECO:0000256" key="7">
    <source>
        <dbReference type="RuleBase" id="RU363032"/>
    </source>
</evidence>
<dbReference type="CDD" id="cd06261">
    <property type="entry name" value="TM_PBP2"/>
    <property type="match status" value="1"/>
</dbReference>